<protein>
    <recommendedName>
        <fullName evidence="3">GGDEF domain-containing protein</fullName>
    </recommendedName>
</protein>
<comment type="caution">
    <text evidence="1">The sequence shown here is derived from an EMBL/GenBank/DDBJ whole genome shotgun (WGS) entry which is preliminary data.</text>
</comment>
<dbReference type="AlphaFoldDB" id="X6M3P5"/>
<sequence length="184" mass="21193">MILIELDGFNEIVKHSSLGHDKLVDIIEKMIDETLEMQAQYVDYMDDGQFVVITPADVTITLNELESQGILSEEDKQEYFLECKDVRLREIASQILNDLSQQENELEFCAGVAIQDIAKSDSEWFEIARDNLLEIKAYREMDRTRQNNDGDPQAVANTDSTLIDKIADIEQRLKRHDQRLGKID</sequence>
<evidence type="ECO:0000313" key="2">
    <source>
        <dbReference type="Proteomes" id="UP000023152"/>
    </source>
</evidence>
<dbReference type="Proteomes" id="UP000023152">
    <property type="component" value="Unassembled WGS sequence"/>
</dbReference>
<dbReference type="EMBL" id="ASPP01024892">
    <property type="protein sequence ID" value="ETO08549.1"/>
    <property type="molecule type" value="Genomic_DNA"/>
</dbReference>
<name>X6M3P5_RETFI</name>
<accession>X6M3P5</accession>
<gene>
    <name evidence="1" type="ORF">RFI_28839</name>
</gene>
<evidence type="ECO:0000313" key="1">
    <source>
        <dbReference type="EMBL" id="ETO08549.1"/>
    </source>
</evidence>
<organism evidence="1 2">
    <name type="scientific">Reticulomyxa filosa</name>
    <dbReference type="NCBI Taxonomy" id="46433"/>
    <lineage>
        <taxon>Eukaryota</taxon>
        <taxon>Sar</taxon>
        <taxon>Rhizaria</taxon>
        <taxon>Retaria</taxon>
        <taxon>Foraminifera</taxon>
        <taxon>Monothalamids</taxon>
        <taxon>Reticulomyxidae</taxon>
        <taxon>Reticulomyxa</taxon>
    </lineage>
</organism>
<evidence type="ECO:0008006" key="3">
    <source>
        <dbReference type="Google" id="ProtNLM"/>
    </source>
</evidence>
<keyword evidence="2" id="KW-1185">Reference proteome</keyword>
<proteinExistence type="predicted"/>
<reference evidence="1 2" key="1">
    <citation type="journal article" date="2013" name="Curr. Biol.">
        <title>The Genome of the Foraminiferan Reticulomyxa filosa.</title>
        <authorList>
            <person name="Glockner G."/>
            <person name="Hulsmann N."/>
            <person name="Schleicher M."/>
            <person name="Noegel A.A."/>
            <person name="Eichinger L."/>
            <person name="Gallinger C."/>
            <person name="Pawlowski J."/>
            <person name="Sierra R."/>
            <person name="Euteneuer U."/>
            <person name="Pillet L."/>
            <person name="Moustafa A."/>
            <person name="Platzer M."/>
            <person name="Groth M."/>
            <person name="Szafranski K."/>
            <person name="Schliwa M."/>
        </authorList>
    </citation>
    <scope>NUCLEOTIDE SEQUENCE [LARGE SCALE GENOMIC DNA]</scope>
</reference>